<gene>
    <name evidence="3" type="ordered locus">Rru_A2761</name>
</gene>
<feature type="transmembrane region" description="Helical" evidence="1">
    <location>
        <begin position="311"/>
        <end position="333"/>
    </location>
</feature>
<dbReference type="PhylomeDB" id="Q2RQN7"/>
<feature type="transmembrane region" description="Helical" evidence="1">
    <location>
        <begin position="345"/>
        <end position="366"/>
    </location>
</feature>
<reference evidence="3 4" key="1">
    <citation type="journal article" date="2011" name="Stand. Genomic Sci.">
        <title>Complete genome sequence of Rhodospirillum rubrum type strain (S1).</title>
        <authorList>
            <person name="Munk A.C."/>
            <person name="Copeland A."/>
            <person name="Lucas S."/>
            <person name="Lapidus A."/>
            <person name="Del Rio T.G."/>
            <person name="Barry K."/>
            <person name="Detter J.C."/>
            <person name="Hammon N."/>
            <person name="Israni S."/>
            <person name="Pitluck S."/>
            <person name="Brettin T."/>
            <person name="Bruce D."/>
            <person name="Han C."/>
            <person name="Tapia R."/>
            <person name="Gilna P."/>
            <person name="Schmutz J."/>
            <person name="Larimer F."/>
            <person name="Land M."/>
            <person name="Kyrpides N.C."/>
            <person name="Mavromatis K."/>
            <person name="Richardson P."/>
            <person name="Rohde M."/>
            <person name="Goker M."/>
            <person name="Klenk H.P."/>
            <person name="Zhang Y."/>
            <person name="Roberts G.P."/>
            <person name="Reslewic S."/>
            <person name="Schwartz D.C."/>
        </authorList>
    </citation>
    <scope>NUCLEOTIDE SEQUENCE [LARGE SCALE GENOMIC DNA]</scope>
    <source>
        <strain evidence="4">ATCC 11170 / ATH 1.1.1 / DSM 467 / LMG 4362 / NCIMB 8255 / S1</strain>
    </source>
</reference>
<dbReference type="GO" id="GO:0016747">
    <property type="term" value="F:acyltransferase activity, transferring groups other than amino-acyl groups"/>
    <property type="evidence" value="ECO:0007669"/>
    <property type="project" value="InterPro"/>
</dbReference>
<feature type="domain" description="Acyltransferase 3" evidence="2">
    <location>
        <begin position="17"/>
        <end position="363"/>
    </location>
</feature>
<protein>
    <submittedName>
        <fullName evidence="3">Acyltransferase 3</fullName>
    </submittedName>
</protein>
<dbReference type="STRING" id="269796.Rru_A2761"/>
<feature type="transmembrane region" description="Helical" evidence="1">
    <location>
        <begin position="145"/>
        <end position="165"/>
    </location>
</feature>
<dbReference type="InterPro" id="IPR002656">
    <property type="entry name" value="Acyl_transf_3_dom"/>
</dbReference>
<keyword evidence="1" id="KW-0812">Transmembrane</keyword>
<dbReference type="PANTHER" id="PTHR23028:SF53">
    <property type="entry name" value="ACYL_TRANSF_3 DOMAIN-CONTAINING PROTEIN"/>
    <property type="match status" value="1"/>
</dbReference>
<keyword evidence="4" id="KW-1185">Reference proteome</keyword>
<evidence type="ECO:0000313" key="3">
    <source>
        <dbReference type="EMBL" id="ABC23558.1"/>
    </source>
</evidence>
<feature type="transmembrane region" description="Helical" evidence="1">
    <location>
        <begin position="276"/>
        <end position="299"/>
    </location>
</feature>
<keyword evidence="3" id="KW-0808">Transferase</keyword>
<dbReference type="Proteomes" id="UP000001929">
    <property type="component" value="Chromosome"/>
</dbReference>
<feature type="transmembrane region" description="Helical" evidence="1">
    <location>
        <begin position="241"/>
        <end position="264"/>
    </location>
</feature>
<feature type="transmembrane region" description="Helical" evidence="1">
    <location>
        <begin position="90"/>
        <end position="108"/>
    </location>
</feature>
<feature type="transmembrane region" description="Helical" evidence="1">
    <location>
        <begin position="20"/>
        <end position="39"/>
    </location>
</feature>
<dbReference type="AlphaFoldDB" id="Q2RQN7"/>
<dbReference type="Pfam" id="PF01757">
    <property type="entry name" value="Acyl_transf_3"/>
    <property type="match status" value="1"/>
</dbReference>
<dbReference type="EnsemblBacteria" id="ABC23558">
    <property type="protein sequence ID" value="ABC23558"/>
    <property type="gene ID" value="Rru_A2761"/>
</dbReference>
<dbReference type="GO" id="GO:0009103">
    <property type="term" value="P:lipopolysaccharide biosynthetic process"/>
    <property type="evidence" value="ECO:0007669"/>
    <property type="project" value="TreeGrafter"/>
</dbReference>
<accession>Q2RQN7</accession>
<dbReference type="RefSeq" id="WP_011390571.1">
    <property type="nucleotide sequence ID" value="NC_007643.1"/>
</dbReference>
<dbReference type="eggNOG" id="COG1835">
    <property type="taxonomic scope" value="Bacteria"/>
</dbReference>
<organism evidence="3 4">
    <name type="scientific">Rhodospirillum rubrum (strain ATCC 11170 / ATH 1.1.1 / DSM 467 / LMG 4362 / NCIMB 8255 / S1)</name>
    <dbReference type="NCBI Taxonomy" id="269796"/>
    <lineage>
        <taxon>Bacteria</taxon>
        <taxon>Pseudomonadati</taxon>
        <taxon>Pseudomonadota</taxon>
        <taxon>Alphaproteobacteria</taxon>
        <taxon>Rhodospirillales</taxon>
        <taxon>Rhodospirillaceae</taxon>
        <taxon>Rhodospirillum</taxon>
    </lineage>
</organism>
<evidence type="ECO:0000259" key="2">
    <source>
        <dbReference type="Pfam" id="PF01757"/>
    </source>
</evidence>
<keyword evidence="3" id="KW-0012">Acyltransferase</keyword>
<feature type="transmembrane region" description="Helical" evidence="1">
    <location>
        <begin position="172"/>
        <end position="191"/>
    </location>
</feature>
<keyword evidence="1" id="KW-0472">Membrane</keyword>
<keyword evidence="1" id="KW-1133">Transmembrane helix</keyword>
<dbReference type="InterPro" id="IPR050879">
    <property type="entry name" value="Acyltransferase_3"/>
</dbReference>
<dbReference type="GO" id="GO:0016020">
    <property type="term" value="C:membrane"/>
    <property type="evidence" value="ECO:0007669"/>
    <property type="project" value="TreeGrafter"/>
</dbReference>
<evidence type="ECO:0000313" key="4">
    <source>
        <dbReference type="Proteomes" id="UP000001929"/>
    </source>
</evidence>
<feature type="transmembrane region" description="Helical" evidence="1">
    <location>
        <begin position="211"/>
        <end position="229"/>
    </location>
</feature>
<feature type="transmembrane region" description="Helical" evidence="1">
    <location>
        <begin position="51"/>
        <end position="70"/>
    </location>
</feature>
<dbReference type="PANTHER" id="PTHR23028">
    <property type="entry name" value="ACETYLTRANSFERASE"/>
    <property type="match status" value="1"/>
</dbReference>
<dbReference type="KEGG" id="rru:Rru_A2761"/>
<dbReference type="EMBL" id="CP000230">
    <property type="protein sequence ID" value="ABC23558.1"/>
    <property type="molecule type" value="Genomic_DNA"/>
</dbReference>
<dbReference type="HOGENOM" id="CLU_005679_2_5_5"/>
<name>Q2RQN7_RHORT</name>
<evidence type="ECO:0000256" key="1">
    <source>
        <dbReference type="SAM" id="Phobius"/>
    </source>
</evidence>
<proteinExistence type="predicted"/>
<sequence>MTYSVSATGDKSGVFLKSLTGIRLFAALAIVLHHVPGHFGISHELTEGWSLGQGVSVFFVLSGFILTYRYPALTDRAAIVRFWVARVARIWPAHAFILFVLLLVNYDSMPDIESTSLKNILANVFLVQSWFPYAGYFFGYNSVSWSISTEMGFYLLFPFLIFCFQKTWLLKVFISFSVGFVFVLLAYYMSIPSFQYPDNKIVMEGLIYVNPLARLFEFVAGMCSAFLWIKFHNRIVMNRVLWTVLEVFSVLFLIFNVSFLSKIFSVFSFDFGFPGLYWKVMSLFPALAAAVFIFVMAKSEGFLSSVLSTRFFVYMGEVSFSIYLLHLVIIKMFDDLPALGYLNDFFALILALISVFVCSMLMFHFVEKPGKTMIISVSRLFGNRK</sequence>